<feature type="transmembrane region" description="Helical" evidence="7">
    <location>
        <begin position="256"/>
        <end position="282"/>
    </location>
</feature>
<keyword evidence="5 7" id="KW-1133">Transmembrane helix</keyword>
<evidence type="ECO:0000313" key="9">
    <source>
        <dbReference type="EMBL" id="KQK30893.1"/>
    </source>
</evidence>
<name>A0A0Q3I7Q0_9HYPH</name>
<dbReference type="InterPro" id="IPR000515">
    <property type="entry name" value="MetI-like"/>
</dbReference>
<protein>
    <submittedName>
        <fullName evidence="9">Peptide ABC transporter permease</fullName>
    </submittedName>
</protein>
<dbReference type="RefSeq" id="WP_055727721.1">
    <property type="nucleotide sequence ID" value="NZ_LMAR01000032.1"/>
</dbReference>
<feature type="transmembrane region" description="Helical" evidence="7">
    <location>
        <begin position="203"/>
        <end position="236"/>
    </location>
</feature>
<evidence type="ECO:0000259" key="8">
    <source>
        <dbReference type="PROSITE" id="PS50928"/>
    </source>
</evidence>
<feature type="transmembrane region" description="Helical" evidence="7">
    <location>
        <begin position="155"/>
        <end position="172"/>
    </location>
</feature>
<dbReference type="InterPro" id="IPR025966">
    <property type="entry name" value="OppC_N"/>
</dbReference>
<dbReference type="STRING" id="53254.SAMN05660750_03130"/>
<dbReference type="CDD" id="cd06261">
    <property type="entry name" value="TM_PBP2"/>
    <property type="match status" value="1"/>
</dbReference>
<comment type="similarity">
    <text evidence="7">Belongs to the binding-protein-dependent transport system permease family.</text>
</comment>
<dbReference type="EMBL" id="LMAR01000032">
    <property type="protein sequence ID" value="KQK30893.1"/>
    <property type="molecule type" value="Genomic_DNA"/>
</dbReference>
<comment type="subcellular location">
    <subcellularLocation>
        <location evidence="1 7">Cell membrane</location>
        <topology evidence="1 7">Multi-pass membrane protein</topology>
    </subcellularLocation>
</comment>
<dbReference type="PANTHER" id="PTHR43386">
    <property type="entry name" value="OLIGOPEPTIDE TRANSPORT SYSTEM PERMEASE PROTEIN APPC"/>
    <property type="match status" value="1"/>
</dbReference>
<evidence type="ECO:0000256" key="4">
    <source>
        <dbReference type="ARBA" id="ARBA00022692"/>
    </source>
</evidence>
<keyword evidence="3" id="KW-1003">Cell membrane</keyword>
<keyword evidence="6 7" id="KW-0472">Membrane</keyword>
<feature type="domain" description="ABC transmembrane type-1" evidence="8">
    <location>
        <begin position="90"/>
        <end position="279"/>
    </location>
</feature>
<dbReference type="Pfam" id="PF00528">
    <property type="entry name" value="BPD_transp_1"/>
    <property type="match status" value="1"/>
</dbReference>
<dbReference type="Pfam" id="PF12911">
    <property type="entry name" value="OppC_N"/>
    <property type="match status" value="1"/>
</dbReference>
<evidence type="ECO:0000256" key="6">
    <source>
        <dbReference type="ARBA" id="ARBA00023136"/>
    </source>
</evidence>
<dbReference type="PANTHER" id="PTHR43386:SF25">
    <property type="entry name" value="PEPTIDE ABC TRANSPORTER PERMEASE PROTEIN"/>
    <property type="match status" value="1"/>
</dbReference>
<feature type="transmembrane region" description="Helical" evidence="7">
    <location>
        <begin position="129"/>
        <end position="149"/>
    </location>
</feature>
<evidence type="ECO:0000256" key="2">
    <source>
        <dbReference type="ARBA" id="ARBA00022448"/>
    </source>
</evidence>
<evidence type="ECO:0000256" key="5">
    <source>
        <dbReference type="ARBA" id="ARBA00022989"/>
    </source>
</evidence>
<keyword evidence="10" id="KW-1185">Reference proteome</keyword>
<keyword evidence="4 7" id="KW-0812">Transmembrane</keyword>
<dbReference type="SUPFAM" id="SSF161098">
    <property type="entry name" value="MetI-like"/>
    <property type="match status" value="1"/>
</dbReference>
<evidence type="ECO:0000313" key="10">
    <source>
        <dbReference type="Proteomes" id="UP000051562"/>
    </source>
</evidence>
<evidence type="ECO:0000256" key="3">
    <source>
        <dbReference type="ARBA" id="ARBA00022475"/>
    </source>
</evidence>
<keyword evidence="2 7" id="KW-0813">Transport</keyword>
<dbReference type="AlphaFoldDB" id="A0A0Q3I7Q0"/>
<feature type="transmembrane region" description="Helical" evidence="7">
    <location>
        <begin position="28"/>
        <end position="52"/>
    </location>
</feature>
<sequence>MSESVQENLSAAVAAAPGRRKAGITQGWLLLGLGLAMLAAMLVLTIFAPLVAPYDPSATSPDSLAPASAAHWLGTDSIGRDVLSRLIVGGRTTLLITVTAVPIALVAGLILGLAAGYLGGFVDEIIMRVLDVVFAFPVLLLAIAVVAALGPTVPNLILTIAIVYTPAMARVVRAPVLSVKQWDHVEAARSVGMSEMRLVLRHILPIVVSPILVATSLTLSQTIFTVTALSFLGLGPPPPDPNWGGMLSEARQFMELAPLTVVGPAAAIVFATLTFIIIANGLREVLDVGSVR</sequence>
<dbReference type="Proteomes" id="UP000051562">
    <property type="component" value="Unassembled WGS sequence"/>
</dbReference>
<comment type="caution">
    <text evidence="9">The sequence shown here is derived from an EMBL/GenBank/DDBJ whole genome shotgun (WGS) entry which is preliminary data.</text>
</comment>
<accession>A0A0Q3I7Q0</accession>
<proteinExistence type="inferred from homology"/>
<organism evidence="9 10">
    <name type="scientific">Bosea thiooxidans</name>
    <dbReference type="NCBI Taxonomy" id="53254"/>
    <lineage>
        <taxon>Bacteria</taxon>
        <taxon>Pseudomonadati</taxon>
        <taxon>Pseudomonadota</taxon>
        <taxon>Alphaproteobacteria</taxon>
        <taxon>Hyphomicrobiales</taxon>
        <taxon>Boseaceae</taxon>
        <taxon>Bosea</taxon>
    </lineage>
</organism>
<dbReference type="InterPro" id="IPR050366">
    <property type="entry name" value="BP-dependent_transpt_permease"/>
</dbReference>
<dbReference type="Gene3D" id="1.10.3720.10">
    <property type="entry name" value="MetI-like"/>
    <property type="match status" value="1"/>
</dbReference>
<dbReference type="PROSITE" id="PS50928">
    <property type="entry name" value="ABC_TM1"/>
    <property type="match status" value="1"/>
</dbReference>
<dbReference type="InterPro" id="IPR035906">
    <property type="entry name" value="MetI-like_sf"/>
</dbReference>
<feature type="transmembrane region" description="Helical" evidence="7">
    <location>
        <begin position="94"/>
        <end position="117"/>
    </location>
</feature>
<dbReference type="GO" id="GO:0055085">
    <property type="term" value="P:transmembrane transport"/>
    <property type="evidence" value="ECO:0007669"/>
    <property type="project" value="InterPro"/>
</dbReference>
<evidence type="ECO:0000256" key="1">
    <source>
        <dbReference type="ARBA" id="ARBA00004651"/>
    </source>
</evidence>
<evidence type="ECO:0000256" key="7">
    <source>
        <dbReference type="RuleBase" id="RU363032"/>
    </source>
</evidence>
<reference evidence="9 10" key="1">
    <citation type="submission" date="2015-10" db="EMBL/GenBank/DDBJ databases">
        <title>Draft genome of Bosea thiooxidans.</title>
        <authorList>
            <person name="Wang X."/>
        </authorList>
    </citation>
    <scope>NUCLEOTIDE SEQUENCE [LARGE SCALE GENOMIC DNA]</scope>
    <source>
        <strain evidence="9 10">CGMCC 9174</strain>
    </source>
</reference>
<gene>
    <name evidence="9" type="ORF">ARD30_11445</name>
</gene>
<dbReference type="GO" id="GO:0005886">
    <property type="term" value="C:plasma membrane"/>
    <property type="evidence" value="ECO:0007669"/>
    <property type="project" value="UniProtKB-SubCell"/>
</dbReference>